<dbReference type="RefSeq" id="WP_143016018.1">
    <property type="nucleotide sequence ID" value="NZ_FNJL01000058.1"/>
</dbReference>
<feature type="transmembrane region" description="Helical" evidence="1">
    <location>
        <begin position="15"/>
        <end position="33"/>
    </location>
</feature>
<name>A0A1H0WUF6_9BURK</name>
<dbReference type="AlphaFoldDB" id="A0A1H0WUF6"/>
<dbReference type="OrthoDB" id="8862546at2"/>
<feature type="transmembrane region" description="Helical" evidence="1">
    <location>
        <begin position="40"/>
        <end position="58"/>
    </location>
</feature>
<organism evidence="2 3">
    <name type="scientific">Paracidovorax cattleyae</name>
    <dbReference type="NCBI Taxonomy" id="80868"/>
    <lineage>
        <taxon>Bacteria</taxon>
        <taxon>Pseudomonadati</taxon>
        <taxon>Pseudomonadota</taxon>
        <taxon>Betaproteobacteria</taxon>
        <taxon>Burkholderiales</taxon>
        <taxon>Comamonadaceae</taxon>
        <taxon>Paracidovorax</taxon>
    </lineage>
</organism>
<evidence type="ECO:0000256" key="1">
    <source>
        <dbReference type="SAM" id="Phobius"/>
    </source>
</evidence>
<evidence type="ECO:0000313" key="2">
    <source>
        <dbReference type="EMBL" id="SDP94075.1"/>
    </source>
</evidence>
<keyword evidence="3" id="KW-1185">Reference proteome</keyword>
<gene>
    <name evidence="2" type="ORF">SAMN04489708_1583</name>
</gene>
<protein>
    <submittedName>
        <fullName evidence="2">Uncharacterized protein</fullName>
    </submittedName>
</protein>
<keyword evidence="1" id="KW-0472">Membrane</keyword>
<keyword evidence="1" id="KW-1133">Transmembrane helix</keyword>
<sequence length="291" mass="32855">MRDYWLTQSLLQAVGWGYVLAVVIALLLAGWAPRRGRAKVLAVFGVLLLASILPVKGYRQYREQQQIKQERKERYQKAKALFDERCKTAGEKIYRTVDNIEGVILLNVRDKNKDADRGDKFWPNAALPDEASGDWYIMTFLQWEHLSNVGAKRGYLNNEPSSYPGYEFVEVREGSIFIRYEFAEPGKSDSTALKKTLVEKATAKYSVSFVNIDDPEGRENWIAGTQVVVRDERDGSVLAQKTWYSFEPGLGSTAGSRSPWGFATTCPAINAWAGAPTRMFVDQILVPKKRG</sequence>
<proteinExistence type="predicted"/>
<keyword evidence="1" id="KW-0812">Transmembrane</keyword>
<reference evidence="3" key="1">
    <citation type="submission" date="2016-10" db="EMBL/GenBank/DDBJ databases">
        <authorList>
            <person name="Varghese N."/>
            <person name="Submissions S."/>
        </authorList>
    </citation>
    <scope>NUCLEOTIDE SEQUENCE [LARGE SCALE GENOMIC DNA]</scope>
    <source>
        <strain evidence="3">DSM 17101</strain>
    </source>
</reference>
<evidence type="ECO:0000313" key="3">
    <source>
        <dbReference type="Proteomes" id="UP000199317"/>
    </source>
</evidence>
<dbReference type="EMBL" id="FNJL01000058">
    <property type="protein sequence ID" value="SDP94075.1"/>
    <property type="molecule type" value="Genomic_DNA"/>
</dbReference>
<accession>A0A1H0WUF6</accession>
<dbReference type="Proteomes" id="UP000199317">
    <property type="component" value="Unassembled WGS sequence"/>
</dbReference>